<gene>
    <name evidence="1" type="ORF">JOC95_001906</name>
</gene>
<proteinExistence type="predicted"/>
<comment type="caution">
    <text evidence="1">The sequence shown here is derived from an EMBL/GenBank/DDBJ whole genome shotgun (WGS) entry which is preliminary data.</text>
</comment>
<dbReference type="RefSeq" id="WP_204415407.1">
    <property type="nucleotide sequence ID" value="NZ_JAFBED010000003.1"/>
</dbReference>
<dbReference type="Proteomes" id="UP000737402">
    <property type="component" value="Unassembled WGS sequence"/>
</dbReference>
<sequence length="54" mass="6245">MSSEEIQRIEDYYSLQLGINQTLIEIAQLNAFDYGEEFETHLDALSQSTVILTY</sequence>
<evidence type="ECO:0000313" key="2">
    <source>
        <dbReference type="Proteomes" id="UP000737402"/>
    </source>
</evidence>
<evidence type="ECO:0000313" key="1">
    <source>
        <dbReference type="EMBL" id="MBM7620054.1"/>
    </source>
</evidence>
<dbReference type="EMBL" id="JAFBED010000003">
    <property type="protein sequence ID" value="MBM7620054.1"/>
    <property type="molecule type" value="Genomic_DNA"/>
</dbReference>
<keyword evidence="2" id="KW-1185">Reference proteome</keyword>
<reference evidence="1 2" key="1">
    <citation type="submission" date="2021-01" db="EMBL/GenBank/DDBJ databases">
        <title>Genomic Encyclopedia of Type Strains, Phase IV (KMG-IV): sequencing the most valuable type-strain genomes for metagenomic binning, comparative biology and taxonomic classification.</title>
        <authorList>
            <person name="Goeker M."/>
        </authorList>
    </citation>
    <scope>NUCLEOTIDE SEQUENCE [LARGE SCALE GENOMIC DNA]</scope>
    <source>
        <strain evidence="1 2">DSM 25879</strain>
    </source>
</reference>
<accession>A0ABS2NZC4</accession>
<name>A0ABS2NZC4_9BACI</name>
<organism evidence="1 2">
    <name type="scientific">Sutcliffiella tianshenii</name>
    <dbReference type="NCBI Taxonomy" id="1463404"/>
    <lineage>
        <taxon>Bacteria</taxon>
        <taxon>Bacillati</taxon>
        <taxon>Bacillota</taxon>
        <taxon>Bacilli</taxon>
        <taxon>Bacillales</taxon>
        <taxon>Bacillaceae</taxon>
        <taxon>Sutcliffiella</taxon>
    </lineage>
</organism>
<protein>
    <submittedName>
        <fullName evidence="1">Uncharacterized protein</fullName>
    </submittedName>
</protein>